<protein>
    <recommendedName>
        <fullName evidence="2">ABC transporter domain-containing protein</fullName>
    </recommendedName>
</protein>
<organism evidence="1">
    <name type="scientific">Chromera velia CCMP2878</name>
    <dbReference type="NCBI Taxonomy" id="1169474"/>
    <lineage>
        <taxon>Eukaryota</taxon>
        <taxon>Sar</taxon>
        <taxon>Alveolata</taxon>
        <taxon>Colpodellida</taxon>
        <taxon>Chromeraceae</taxon>
        <taxon>Chromera</taxon>
    </lineage>
</organism>
<dbReference type="Gene3D" id="3.40.50.300">
    <property type="entry name" value="P-loop containing nucleotide triphosphate hydrolases"/>
    <property type="match status" value="1"/>
</dbReference>
<accession>A0A0G4FKC4</accession>
<dbReference type="SUPFAM" id="SSF52540">
    <property type="entry name" value="P-loop containing nucleoside triphosphate hydrolases"/>
    <property type="match status" value="1"/>
</dbReference>
<dbReference type="EMBL" id="CDMZ01000440">
    <property type="protein sequence ID" value="CEM14283.1"/>
    <property type="molecule type" value="Genomic_DNA"/>
</dbReference>
<dbReference type="AlphaFoldDB" id="A0A0G4FKC4"/>
<dbReference type="GO" id="GO:0007004">
    <property type="term" value="P:telomere maintenance via telomerase"/>
    <property type="evidence" value="ECO:0007669"/>
    <property type="project" value="TreeGrafter"/>
</dbReference>
<dbReference type="PANTHER" id="PTHR18867:SF12">
    <property type="entry name" value="DNA REPAIR PROTEIN RAD50"/>
    <property type="match status" value="1"/>
</dbReference>
<sequence length="150" mass="16308">MIQAGDRQKYTTDLRPGDESCCFASGGRPLCFGHQQQLPALAESFGVNCGILALDEPTTNLDRRNIEGLANSLGELISSRREALVKFPSSVYPSPVSIQCSHVVHECLALSPSKVKECEDGMQKIHFGGVLRSHTQVSVDVPREAEGARR</sequence>
<proteinExistence type="predicted"/>
<name>A0A0G4FKC4_9ALVE</name>
<dbReference type="GO" id="GO:0000794">
    <property type="term" value="C:condensed nuclear chromosome"/>
    <property type="evidence" value="ECO:0007669"/>
    <property type="project" value="TreeGrafter"/>
</dbReference>
<dbReference type="GO" id="GO:0003691">
    <property type="term" value="F:double-stranded telomeric DNA binding"/>
    <property type="evidence" value="ECO:0007669"/>
    <property type="project" value="TreeGrafter"/>
</dbReference>
<dbReference type="InterPro" id="IPR027417">
    <property type="entry name" value="P-loop_NTPase"/>
</dbReference>
<dbReference type="GO" id="GO:0070192">
    <property type="term" value="P:chromosome organization involved in meiotic cell cycle"/>
    <property type="evidence" value="ECO:0007669"/>
    <property type="project" value="TreeGrafter"/>
</dbReference>
<evidence type="ECO:0000313" key="1">
    <source>
        <dbReference type="EMBL" id="CEM14283.1"/>
    </source>
</evidence>
<gene>
    <name evidence="1" type="ORF">Cvel_3450</name>
</gene>
<dbReference type="GO" id="GO:0043047">
    <property type="term" value="F:single-stranded telomeric DNA binding"/>
    <property type="evidence" value="ECO:0007669"/>
    <property type="project" value="TreeGrafter"/>
</dbReference>
<dbReference type="GO" id="GO:0006302">
    <property type="term" value="P:double-strand break repair"/>
    <property type="evidence" value="ECO:0007669"/>
    <property type="project" value="TreeGrafter"/>
</dbReference>
<dbReference type="GO" id="GO:0051880">
    <property type="term" value="F:G-quadruplex DNA binding"/>
    <property type="evidence" value="ECO:0007669"/>
    <property type="project" value="TreeGrafter"/>
</dbReference>
<dbReference type="GO" id="GO:0030870">
    <property type="term" value="C:Mre11 complex"/>
    <property type="evidence" value="ECO:0007669"/>
    <property type="project" value="TreeGrafter"/>
</dbReference>
<dbReference type="VEuPathDB" id="CryptoDB:Cvel_3450"/>
<evidence type="ECO:0008006" key="2">
    <source>
        <dbReference type="Google" id="ProtNLM"/>
    </source>
</evidence>
<dbReference type="PANTHER" id="PTHR18867">
    <property type="entry name" value="RAD50"/>
    <property type="match status" value="1"/>
</dbReference>
<dbReference type="GO" id="GO:0000722">
    <property type="term" value="P:telomere maintenance via recombination"/>
    <property type="evidence" value="ECO:0007669"/>
    <property type="project" value="TreeGrafter"/>
</dbReference>
<reference evidence="1" key="1">
    <citation type="submission" date="2014-11" db="EMBL/GenBank/DDBJ databases">
        <authorList>
            <person name="Otto D Thomas"/>
            <person name="Naeem Raeece"/>
        </authorList>
    </citation>
    <scope>NUCLEOTIDE SEQUENCE</scope>
</reference>